<dbReference type="EMBL" id="NHYE01000868">
    <property type="protein sequence ID" value="PPR02163.1"/>
    <property type="molecule type" value="Genomic_DNA"/>
</dbReference>
<evidence type="ECO:0000313" key="3">
    <source>
        <dbReference type="Proteomes" id="UP000284706"/>
    </source>
</evidence>
<protein>
    <submittedName>
        <fullName evidence="2">Uncharacterized protein</fullName>
    </submittedName>
</protein>
<accession>A0A409YGL7</accession>
<dbReference type="InParanoid" id="A0A409YGL7"/>
<feature type="region of interest" description="Disordered" evidence="1">
    <location>
        <begin position="1"/>
        <end position="53"/>
    </location>
</feature>
<proteinExistence type="predicted"/>
<evidence type="ECO:0000256" key="1">
    <source>
        <dbReference type="SAM" id="MobiDB-lite"/>
    </source>
</evidence>
<sequence length="89" mass="9957">MWRDGNRKKTKLPPLSLHDQQSPIPNPLQSPLPQSCLTMSSGQDGDEPSLADLEKEQERIAEEVKRRKRAALKAQREAEQQQLIAAGEG</sequence>
<comment type="caution">
    <text evidence="2">The sequence shown here is derived from an EMBL/GenBank/DDBJ whole genome shotgun (WGS) entry which is preliminary data.</text>
</comment>
<gene>
    <name evidence="2" type="ORF">CVT26_012122</name>
</gene>
<name>A0A409YGL7_9AGAR</name>
<organism evidence="2 3">
    <name type="scientific">Gymnopilus dilepis</name>
    <dbReference type="NCBI Taxonomy" id="231916"/>
    <lineage>
        <taxon>Eukaryota</taxon>
        <taxon>Fungi</taxon>
        <taxon>Dikarya</taxon>
        <taxon>Basidiomycota</taxon>
        <taxon>Agaricomycotina</taxon>
        <taxon>Agaricomycetes</taxon>
        <taxon>Agaricomycetidae</taxon>
        <taxon>Agaricales</taxon>
        <taxon>Agaricineae</taxon>
        <taxon>Hymenogastraceae</taxon>
        <taxon>Gymnopilus</taxon>
    </lineage>
</organism>
<reference evidence="2 3" key="1">
    <citation type="journal article" date="2018" name="Evol. Lett.">
        <title>Horizontal gene cluster transfer increased hallucinogenic mushroom diversity.</title>
        <authorList>
            <person name="Reynolds H.T."/>
            <person name="Vijayakumar V."/>
            <person name="Gluck-Thaler E."/>
            <person name="Korotkin H.B."/>
            <person name="Matheny P.B."/>
            <person name="Slot J.C."/>
        </authorList>
    </citation>
    <scope>NUCLEOTIDE SEQUENCE [LARGE SCALE GENOMIC DNA]</scope>
    <source>
        <strain evidence="2 3">SRW20</strain>
    </source>
</reference>
<feature type="compositionally biased region" description="Polar residues" evidence="1">
    <location>
        <begin position="31"/>
        <end position="43"/>
    </location>
</feature>
<dbReference type="Proteomes" id="UP000284706">
    <property type="component" value="Unassembled WGS sequence"/>
</dbReference>
<dbReference type="AlphaFoldDB" id="A0A409YGL7"/>
<evidence type="ECO:0000313" key="2">
    <source>
        <dbReference type="EMBL" id="PPR02163.1"/>
    </source>
</evidence>
<keyword evidence="3" id="KW-1185">Reference proteome</keyword>